<dbReference type="HOGENOM" id="CLU_185152_1_2_2"/>
<dbReference type="KEGG" id="mhor:MSHOH_0382"/>
<reference evidence="2 3" key="1">
    <citation type="submission" date="2014-07" db="EMBL/GenBank/DDBJ databases">
        <title>Methanogenic archaea and the global carbon cycle.</title>
        <authorList>
            <person name="Henriksen J.R."/>
            <person name="Luke J."/>
            <person name="Reinhart S."/>
            <person name="Benedict M.N."/>
            <person name="Youngblut N.D."/>
            <person name="Metcalf M.E."/>
            <person name="Whitaker R.J."/>
            <person name="Metcalf W.W."/>
        </authorList>
    </citation>
    <scope>NUCLEOTIDE SEQUENCE [LARGE SCALE GENOMIC DNA]</scope>
    <source>
        <strain evidence="2 3">HB-1</strain>
    </source>
</reference>
<evidence type="ECO:0000313" key="2">
    <source>
        <dbReference type="EMBL" id="AKB76865.1"/>
    </source>
</evidence>
<evidence type="ECO:0000259" key="1">
    <source>
        <dbReference type="SMART" id="SM00746"/>
    </source>
</evidence>
<name>A0A0E3WTY4_9EURY</name>
<organism evidence="2 3">
    <name type="scientific">Methanosarcina horonobensis HB-1 = JCM 15518</name>
    <dbReference type="NCBI Taxonomy" id="1434110"/>
    <lineage>
        <taxon>Archaea</taxon>
        <taxon>Methanobacteriati</taxon>
        <taxon>Methanobacteriota</taxon>
        <taxon>Stenosarchaea group</taxon>
        <taxon>Methanomicrobia</taxon>
        <taxon>Methanosarcinales</taxon>
        <taxon>Methanosarcinaceae</taxon>
        <taxon>Methanosarcina</taxon>
    </lineage>
</organism>
<dbReference type="EMBL" id="CP009516">
    <property type="protein sequence ID" value="AKB76865.1"/>
    <property type="molecule type" value="Genomic_DNA"/>
</dbReference>
<dbReference type="InterPro" id="IPR012348">
    <property type="entry name" value="RNR-like"/>
</dbReference>
<evidence type="ECO:0000313" key="3">
    <source>
        <dbReference type="Proteomes" id="UP000033101"/>
    </source>
</evidence>
<gene>
    <name evidence="2" type="ORF">MSHOH_0382</name>
</gene>
<dbReference type="InterPro" id="IPR009078">
    <property type="entry name" value="Ferritin-like_SF"/>
</dbReference>
<dbReference type="GeneID" id="24829508"/>
<dbReference type="RefSeq" id="WP_048136918.1">
    <property type="nucleotide sequence ID" value="NZ_BBCW01000001.1"/>
</dbReference>
<dbReference type="OrthoDB" id="37898at2157"/>
<dbReference type="InterPro" id="IPR007029">
    <property type="entry name" value="YHS_dom"/>
</dbReference>
<dbReference type="GO" id="GO:0016491">
    <property type="term" value="F:oxidoreductase activity"/>
    <property type="evidence" value="ECO:0007669"/>
    <property type="project" value="InterPro"/>
</dbReference>
<dbReference type="Gene3D" id="1.10.620.20">
    <property type="entry name" value="Ribonucleotide Reductase, subunit A"/>
    <property type="match status" value="1"/>
</dbReference>
<dbReference type="Proteomes" id="UP000033101">
    <property type="component" value="Chromosome"/>
</dbReference>
<dbReference type="InterPro" id="IPR011017">
    <property type="entry name" value="TRASH_dom"/>
</dbReference>
<sequence>MPVKGTGTRLDPVCNMDVTGRDVEYKVNYRGREYYFCSYDCMKKFEENPEKYLSFHSQESAV</sequence>
<accession>A0A0E3WTY4</accession>
<keyword evidence="3" id="KW-1185">Reference proteome</keyword>
<protein>
    <submittedName>
        <fullName evidence="2">Small protein often clustered with efflux pumps</fullName>
    </submittedName>
</protein>
<dbReference type="SMART" id="SM00746">
    <property type="entry name" value="TRASH"/>
    <property type="match status" value="1"/>
</dbReference>
<dbReference type="PATRIC" id="fig|1434110.4.peg.458"/>
<dbReference type="Pfam" id="PF04945">
    <property type="entry name" value="YHS"/>
    <property type="match status" value="1"/>
</dbReference>
<dbReference type="STRING" id="1434110.MSHOH_0382"/>
<dbReference type="AlphaFoldDB" id="A0A0E3WTY4"/>
<feature type="domain" description="TRASH" evidence="1">
    <location>
        <begin position="11"/>
        <end position="49"/>
    </location>
</feature>
<dbReference type="SUPFAM" id="SSF47240">
    <property type="entry name" value="Ferritin-like"/>
    <property type="match status" value="1"/>
</dbReference>
<proteinExistence type="predicted"/>